<comment type="caution">
    <text evidence="1">The sequence shown here is derived from an EMBL/GenBank/DDBJ whole genome shotgun (WGS) entry which is preliminary data.</text>
</comment>
<accession>A0A2R6NY84</accession>
<sequence length="189" mass="21408">MAEAVDPTNEAHAGFDVVWDAKVKAEAIQDVALEKDCSKKLYNWRNNAHKEGQKAWKTWVQQRTKVWKIGELMSGICETQGWGPFKLTQASKTRIDHLTMVWVCFKSRMQRVNAWFEKAVTKEKQLWDGTLPKPFCDAIEALASAGEIWAVTSELQKVLDMEGISSGKLLGDSPDVLTVAEWNLQQELI</sequence>
<dbReference type="AlphaFoldDB" id="A0A2R6NY84"/>
<name>A0A2R6NY84_9APHY</name>
<dbReference type="EMBL" id="MLYV02000698">
    <property type="protein sequence ID" value="PSR79358.1"/>
    <property type="molecule type" value="Genomic_DNA"/>
</dbReference>
<dbReference type="Proteomes" id="UP000186601">
    <property type="component" value="Unassembled WGS sequence"/>
</dbReference>
<evidence type="ECO:0000313" key="1">
    <source>
        <dbReference type="EMBL" id="PSR79358.1"/>
    </source>
</evidence>
<reference evidence="1 2" key="1">
    <citation type="submission" date="2018-02" db="EMBL/GenBank/DDBJ databases">
        <title>Genome sequence of the basidiomycete white-rot fungus Phlebia centrifuga.</title>
        <authorList>
            <person name="Granchi Z."/>
            <person name="Peng M."/>
            <person name="de Vries R.P."/>
            <person name="Hilden K."/>
            <person name="Makela M.R."/>
            <person name="Grigoriev I."/>
            <person name="Riley R."/>
        </authorList>
    </citation>
    <scope>NUCLEOTIDE SEQUENCE [LARGE SCALE GENOMIC DNA]</scope>
    <source>
        <strain evidence="1 2">FBCC195</strain>
    </source>
</reference>
<keyword evidence="2" id="KW-1185">Reference proteome</keyword>
<gene>
    <name evidence="1" type="ORF">PHLCEN_2v7071</name>
</gene>
<proteinExistence type="predicted"/>
<protein>
    <submittedName>
        <fullName evidence="1">Uncharacterized protein</fullName>
    </submittedName>
</protein>
<organism evidence="1 2">
    <name type="scientific">Hermanssonia centrifuga</name>
    <dbReference type="NCBI Taxonomy" id="98765"/>
    <lineage>
        <taxon>Eukaryota</taxon>
        <taxon>Fungi</taxon>
        <taxon>Dikarya</taxon>
        <taxon>Basidiomycota</taxon>
        <taxon>Agaricomycotina</taxon>
        <taxon>Agaricomycetes</taxon>
        <taxon>Polyporales</taxon>
        <taxon>Meruliaceae</taxon>
        <taxon>Hermanssonia</taxon>
    </lineage>
</organism>
<evidence type="ECO:0000313" key="2">
    <source>
        <dbReference type="Proteomes" id="UP000186601"/>
    </source>
</evidence>